<gene>
    <name evidence="1" type="ORF">CP373A1_05855</name>
</gene>
<dbReference type="OrthoDB" id="2054315at2"/>
<accession>A0A174DQB4</accession>
<keyword evidence="2" id="KW-1185">Reference proteome</keyword>
<protein>
    <recommendedName>
        <fullName evidence="3">DUF3892 domain-containing protein</fullName>
    </recommendedName>
</protein>
<organism evidence="1 2">
    <name type="scientific">Clostridium paraputrificum</name>
    <dbReference type="NCBI Taxonomy" id="29363"/>
    <lineage>
        <taxon>Bacteria</taxon>
        <taxon>Bacillati</taxon>
        <taxon>Bacillota</taxon>
        <taxon>Clostridia</taxon>
        <taxon>Eubacteriales</taxon>
        <taxon>Clostridiaceae</taxon>
        <taxon>Clostridium</taxon>
    </lineage>
</organism>
<dbReference type="Pfam" id="PF13031">
    <property type="entry name" value="DUF3892"/>
    <property type="match status" value="1"/>
</dbReference>
<dbReference type="InterPro" id="IPR024997">
    <property type="entry name" value="DUF3892"/>
</dbReference>
<dbReference type="GeneID" id="42776248"/>
<dbReference type="EMBL" id="MAPZ01000014">
    <property type="protein sequence ID" value="OBY11474.1"/>
    <property type="molecule type" value="Genomic_DNA"/>
</dbReference>
<dbReference type="Proteomes" id="UP000092714">
    <property type="component" value="Unassembled WGS sequence"/>
</dbReference>
<dbReference type="RefSeq" id="WP_027098425.1">
    <property type="nucleotide sequence ID" value="NZ_CABHIH010000001.1"/>
</dbReference>
<sequence>MANRIVETVKKSGEISDYVLSNGETISKEVGVERAKNGEIEGVIIAHSRKGEEYLRTKPDGEEGNNLSSMNK</sequence>
<proteinExistence type="predicted"/>
<evidence type="ECO:0000313" key="1">
    <source>
        <dbReference type="EMBL" id="OBY11474.1"/>
    </source>
</evidence>
<name>A0A174DQB4_9CLOT</name>
<reference evidence="1 2" key="1">
    <citation type="submission" date="2016-06" db="EMBL/GenBank/DDBJ databases">
        <authorList>
            <person name="Kjaerup R.B."/>
            <person name="Dalgaard T.S."/>
            <person name="Juul-Madsen H.R."/>
        </authorList>
    </citation>
    <scope>NUCLEOTIDE SEQUENCE [LARGE SCALE GENOMIC DNA]</scope>
    <source>
        <strain evidence="1 2">373-A1</strain>
    </source>
</reference>
<dbReference type="AlphaFoldDB" id="A0A174DQB4"/>
<evidence type="ECO:0000313" key="2">
    <source>
        <dbReference type="Proteomes" id="UP000092714"/>
    </source>
</evidence>
<dbReference type="eggNOG" id="ENOG5033D9V">
    <property type="taxonomic scope" value="Bacteria"/>
</dbReference>
<comment type="caution">
    <text evidence="1">The sequence shown here is derived from an EMBL/GenBank/DDBJ whole genome shotgun (WGS) entry which is preliminary data.</text>
</comment>
<evidence type="ECO:0008006" key="3">
    <source>
        <dbReference type="Google" id="ProtNLM"/>
    </source>
</evidence>